<evidence type="ECO:0000256" key="3">
    <source>
        <dbReference type="ARBA" id="ARBA00022723"/>
    </source>
</evidence>
<dbReference type="RefSeq" id="WP_013130684.1">
    <property type="nucleotide sequence ID" value="NC_014165.1"/>
</dbReference>
<dbReference type="EMBL" id="CP001874">
    <property type="protein sequence ID" value="ADG87151.1"/>
    <property type="molecule type" value="Genomic_DNA"/>
</dbReference>
<dbReference type="Pfam" id="PF01951">
    <property type="entry name" value="Archease"/>
    <property type="match status" value="1"/>
</dbReference>
<dbReference type="GO" id="GO:0046872">
    <property type="term" value="F:metal ion binding"/>
    <property type="evidence" value="ECO:0007669"/>
    <property type="project" value="UniProtKB-KW"/>
</dbReference>
<dbReference type="SUPFAM" id="SSF69819">
    <property type="entry name" value="MTH1598-like"/>
    <property type="match status" value="1"/>
</dbReference>
<keyword evidence="3" id="KW-0479">Metal-binding</keyword>
<name>D6Y497_THEBD</name>
<evidence type="ECO:0000259" key="5">
    <source>
        <dbReference type="Pfam" id="PF01951"/>
    </source>
</evidence>
<gene>
    <name evidence="6" type="ordered locus">Tbis_0423</name>
</gene>
<evidence type="ECO:0000313" key="7">
    <source>
        <dbReference type="Proteomes" id="UP000006640"/>
    </source>
</evidence>
<evidence type="ECO:0000313" key="6">
    <source>
        <dbReference type="EMBL" id="ADG87151.1"/>
    </source>
</evidence>
<keyword evidence="7" id="KW-1185">Reference proteome</keyword>
<dbReference type="Gene3D" id="3.55.10.10">
    <property type="entry name" value="Archease domain"/>
    <property type="match status" value="1"/>
</dbReference>
<proteinExistence type="inferred from homology"/>
<dbReference type="GO" id="GO:0008033">
    <property type="term" value="P:tRNA processing"/>
    <property type="evidence" value="ECO:0007669"/>
    <property type="project" value="UniProtKB-KW"/>
</dbReference>
<organism evidence="6 7">
    <name type="scientific">Thermobispora bispora (strain ATCC 19993 / DSM 43833 / CBS 139.67 / JCM 10125 / KCTC 9307 / NBRC 14880 / R51)</name>
    <dbReference type="NCBI Taxonomy" id="469371"/>
    <lineage>
        <taxon>Bacteria</taxon>
        <taxon>Bacillati</taxon>
        <taxon>Actinomycetota</taxon>
        <taxon>Actinomycetes</taxon>
        <taxon>Streptosporangiales</taxon>
        <taxon>Streptosporangiaceae</taxon>
        <taxon>Thermobispora</taxon>
    </lineage>
</organism>
<comment type="similarity">
    <text evidence="1">Belongs to the archease family.</text>
</comment>
<dbReference type="STRING" id="469371.Tbis_0423"/>
<evidence type="ECO:0000256" key="2">
    <source>
        <dbReference type="ARBA" id="ARBA00022694"/>
    </source>
</evidence>
<dbReference type="eggNOG" id="COG1371">
    <property type="taxonomic scope" value="Bacteria"/>
</dbReference>
<dbReference type="InterPro" id="IPR036820">
    <property type="entry name" value="Archease_dom_sf"/>
</dbReference>
<dbReference type="KEGG" id="tbi:Tbis_0423"/>
<dbReference type="Proteomes" id="UP000006640">
    <property type="component" value="Chromosome"/>
</dbReference>
<dbReference type="OrthoDB" id="3827441at2"/>
<reference evidence="6 7" key="1">
    <citation type="submission" date="2010-01" db="EMBL/GenBank/DDBJ databases">
        <title>The complete genome of Thermobispora bispora DSM 43833.</title>
        <authorList>
            <consortium name="US DOE Joint Genome Institute (JGI-PGF)"/>
            <person name="Lucas S."/>
            <person name="Copeland A."/>
            <person name="Lapidus A."/>
            <person name="Glavina del Rio T."/>
            <person name="Dalin E."/>
            <person name="Tice H."/>
            <person name="Bruce D."/>
            <person name="Goodwin L."/>
            <person name="Pitluck S."/>
            <person name="Kyrpides N."/>
            <person name="Mavromatis K."/>
            <person name="Ivanova N."/>
            <person name="Mikhailova N."/>
            <person name="Chertkov O."/>
            <person name="Brettin T."/>
            <person name="Detter J.C."/>
            <person name="Han C."/>
            <person name="Larimer F."/>
            <person name="Land M."/>
            <person name="Hauser L."/>
            <person name="Markowitz V."/>
            <person name="Cheng J.-F."/>
            <person name="Hugenholtz P."/>
            <person name="Woyke T."/>
            <person name="Wu D."/>
            <person name="Jando M."/>
            <person name="Schneider S."/>
            <person name="Klenk H.-P."/>
            <person name="Eisen J.A."/>
        </authorList>
    </citation>
    <scope>NUCLEOTIDE SEQUENCE [LARGE SCALE GENOMIC DNA]</scope>
    <source>
        <strain evidence="7">ATCC 19993 / DSM 43833 / CBS 139.67 / JCM 10125 / KCTC 9307 / NBRC 14880 / R51</strain>
    </source>
</reference>
<evidence type="ECO:0000256" key="1">
    <source>
        <dbReference type="ARBA" id="ARBA00007963"/>
    </source>
</evidence>
<sequence>MVSSGYRAIPRAAGLVVEAWGDSREECLAEAVRAVVDSFAEIGDAVPDGSVEFALAVRDDDALLLTVLDEVIDQIQVEERVPVDVSIDEGTGIAMGEFEIRLATVPLEAVREVGALPEAVQPAGSWFRRESGVWRAHALIEV</sequence>
<feature type="domain" description="Archease" evidence="5">
    <location>
        <begin position="6"/>
        <end position="88"/>
    </location>
</feature>
<dbReference type="HOGENOM" id="CLU_111362_2_0_11"/>
<dbReference type="AlphaFoldDB" id="D6Y497"/>
<keyword evidence="4" id="KW-0106">Calcium</keyword>
<evidence type="ECO:0000256" key="4">
    <source>
        <dbReference type="ARBA" id="ARBA00022837"/>
    </source>
</evidence>
<keyword evidence="2" id="KW-0819">tRNA processing</keyword>
<dbReference type="InterPro" id="IPR023572">
    <property type="entry name" value="Archease_dom"/>
</dbReference>
<protein>
    <recommendedName>
        <fullName evidence="5">Archease domain-containing protein</fullName>
    </recommendedName>
</protein>
<accession>D6Y497</accession>